<sequence>MAGYRIEKMKLRKLNYEFGGCYVFIITFFEILGKTHMSVHDNNHAFIQANSNDVRFMGVHDGLQVFMHNDITSSGVRISNMHDDLDKDDAFSTSTYLKFVPPQLDFKERYLGVPHLEKVMLVNTDNNKTIHMSSVSGNTLHFHSSFFQDKTIPPKGNTTFAVVFLGRAEGQVTSSLYIHTSEGTFKYQVSGSSIGSPYRLRPLGGVRLPLNAVFQRLIYLHNPHHYPIQVVEVYSSGSEFHLELPGGETESPKALWEVPPYTTKPVIRAKFQASVQSNHTAYIRLKLNNSEEVLVVPLEVEVTSQPGLYSTQHYIDFGIGGSEEQPKKIKLYLCNSLKKALRIQSIIVVPPSAALKVDFEPVKIPPGTSPVEVAELTFDWKLGFQTNQTSGKILIKSKQSQSKLVIPFSATILEGCLKINETSTRFLTTDSKPSPRNFTVVNEFKIPIAVNNVSLLEKASKYFEIKKFKPLIIYPRKSADLFTIAEKETNTRDIKLESSLILYTNISDITVPVLSYNGKLTKIFPQGFEDLELLDLGLVSSGSVKKIRFGLQNRNPVKVELLSVSSNSASVSPQLLGVFYGNVSAFLNEYSFADLVNCTYIKPNAIAVIELSIHASKNEEIMSAHVSVVGQYETLTIPVRVSVAHGSLEMIPRQIVLDDCFPGRICTQVLKVQSTFNRPMTVTAITSVPPDPRLGFSEPPGGSEILPSTSNYLGELRWDPRRSCGNQCYLGISSNFTNGLRWSDSEPLHPYICDTEATLLQDRYQRLLNVTNGVGSGHWQDVMLRLDTNEVREEMFHAKIRMIWPRFAKTSKLEFPLTQVTNTTVQRLKLYNPASHMIVVQLVMEWAYPQPKRLLDSLPQSFKPDSASHCFISSSKEFYISEGFGKSTEHRGIFNTTLAPGESYEVTIAYTPRAPQKSCTMLFIRNNLTVVEVVELTGQAAHAQLKFGNRKPGSNSPLMFEISEKHLRDCQREKARKFPTPNLTVKRSFIARNVGELPIFVHNFFINGLECEGYGFSVLNCGPFELPANGTRKIDVAFTPDFTLSKVQRTLNIQTSLGMEVNYTLIMTLPPIFLSACSAVLSRPTWEPLLYYSAVSFMAFLLFCVLAAAFFESDRILKCALMSLTRDRTAAPLDLRQIGTSVLKEFSMQTPYKKLESDHGEKGKQKDQNESSWGSGDDRHFMQKEEKYESDNRMEEPAEFPKEKDSSNAVQLNNLTKSKKKVGKKNVNNADGSVDAVHEPPSGKKKDKNVSNAGWCNLFSRGTTNAQDNKIKLKLSTTDNDNIHQIRNDIEPKKDDVKKDDKKNKLKKNNNKEPSKEEEETSSTMTDSSNDAEKENSDSLSRVKTDKTKKVTNKKVKTNVLECKDNYEGDCDDDEFEKEKKAGKTNNTWKVNTKPNRLNPLPDTIWKSNTTENNSQKALDFVKQRVNKNNLRERKEKNANKRHFGEKTGNQKVIEHTTVHYTTPCWEHRSFSEVVACNDGPALYSNIVSSKNHQAKQPLQQTSMYSEAVKSSEATASTTLGPIGSKKPISNWPQYSNNCNYQANLFNLNFAGAPTGFIGGNQTGSDFRGDGNSGMEDFLPMDPQNLWEDQHAVMQLMHQQENNQLSWKGNRRSRITPDRVPGSSVTELGISENWPDYLWCTNRGMQLSSNGTQAQDDYSDPSWNSLLNNAWSPTPWSPSTNQNQRTSLENNMNHFGNYNSDSEGLIGQTMLGSNLSLGQSNAILNQGLFPQASPRRAQADTAQNDENSQTNDSLVQNSLQFDPFHSFSSIWSPKAQNTWTSPGNQ</sequence>
<dbReference type="PANTHER" id="PTHR22050:SF0">
    <property type="entry name" value="TRANSMEMBRANE PROTEIN 131 HOMOLOG"/>
    <property type="match status" value="1"/>
</dbReference>
<evidence type="ECO:0000313" key="14">
    <source>
        <dbReference type="EMBL" id="KAL0273054.1"/>
    </source>
</evidence>
<feature type="region of interest" description="Disordered" evidence="7">
    <location>
        <begin position="1153"/>
        <end position="1348"/>
    </location>
</feature>
<dbReference type="Pfam" id="PF24495">
    <property type="entry name" value="Ig_TMEM131_2"/>
    <property type="match status" value="1"/>
</dbReference>
<evidence type="ECO:0000259" key="9">
    <source>
        <dbReference type="Pfam" id="PF12371"/>
    </source>
</evidence>
<evidence type="ECO:0000256" key="8">
    <source>
        <dbReference type="SAM" id="Phobius"/>
    </source>
</evidence>
<feature type="domain" description="TMEM131 second Ig-like" evidence="10">
    <location>
        <begin position="197"/>
        <end position="286"/>
    </location>
</feature>
<comment type="similarity">
    <text evidence="2">Belongs to the TMEM131 family.</text>
</comment>
<proteinExistence type="inferred from homology"/>
<organism evidence="14">
    <name type="scientific">Menopon gallinae</name>
    <name type="common">poultry shaft louse</name>
    <dbReference type="NCBI Taxonomy" id="328185"/>
    <lineage>
        <taxon>Eukaryota</taxon>
        <taxon>Metazoa</taxon>
        <taxon>Ecdysozoa</taxon>
        <taxon>Arthropoda</taxon>
        <taxon>Hexapoda</taxon>
        <taxon>Insecta</taxon>
        <taxon>Pterygota</taxon>
        <taxon>Neoptera</taxon>
        <taxon>Paraneoptera</taxon>
        <taxon>Psocodea</taxon>
        <taxon>Troctomorpha</taxon>
        <taxon>Phthiraptera</taxon>
        <taxon>Amblycera</taxon>
        <taxon>Menoponidae</taxon>
        <taxon>Menopon</taxon>
    </lineage>
</organism>
<dbReference type="Pfam" id="PF24498">
    <property type="entry name" value="Ig_TMEM131L_3"/>
    <property type="match status" value="1"/>
</dbReference>
<gene>
    <name evidence="14" type="ORF">PYX00_005821</name>
</gene>
<feature type="domain" description="TMEM131L fifth Ig-like" evidence="13">
    <location>
        <begin position="993"/>
        <end position="1058"/>
    </location>
</feature>
<dbReference type="InterPro" id="IPR056311">
    <property type="entry name" value="TMEM131_Ig_2"/>
</dbReference>
<feature type="transmembrane region" description="Helical" evidence="8">
    <location>
        <begin position="1089"/>
        <end position="1111"/>
    </location>
</feature>
<dbReference type="GO" id="GO:0016020">
    <property type="term" value="C:membrane"/>
    <property type="evidence" value="ECO:0007669"/>
    <property type="project" value="UniProtKB-SubCell"/>
</dbReference>
<feature type="domain" description="TMEM131L third Ig-like" evidence="11">
    <location>
        <begin position="435"/>
        <end position="516"/>
    </location>
</feature>
<dbReference type="InterPro" id="IPR039877">
    <property type="entry name" value="TMEM131-like"/>
</dbReference>
<accession>A0AAW2HSZ8</accession>
<evidence type="ECO:0000256" key="4">
    <source>
        <dbReference type="ARBA" id="ARBA00022729"/>
    </source>
</evidence>
<dbReference type="Gene3D" id="2.60.40.10">
    <property type="entry name" value="Immunoglobulins"/>
    <property type="match status" value="1"/>
</dbReference>
<feature type="compositionally biased region" description="Polar residues" evidence="7">
    <location>
        <begin position="1250"/>
        <end position="1268"/>
    </location>
</feature>
<keyword evidence="6 8" id="KW-0472">Membrane</keyword>
<evidence type="ECO:0000256" key="3">
    <source>
        <dbReference type="ARBA" id="ARBA00022692"/>
    </source>
</evidence>
<dbReference type="InterPro" id="IPR055435">
    <property type="entry name" value="Ig_TMEM131L_3"/>
</dbReference>
<comment type="subcellular location">
    <subcellularLocation>
        <location evidence="1">Membrane</location>
        <topology evidence="1">Single-pass type I membrane protein</topology>
    </subcellularLocation>
</comment>
<evidence type="ECO:0008006" key="15">
    <source>
        <dbReference type="Google" id="ProtNLM"/>
    </source>
</evidence>
<evidence type="ECO:0000256" key="7">
    <source>
        <dbReference type="SAM" id="MobiDB-lite"/>
    </source>
</evidence>
<feature type="compositionally biased region" description="Basic and acidic residues" evidence="7">
    <location>
        <begin position="1281"/>
        <end position="1303"/>
    </location>
</feature>
<comment type="caution">
    <text evidence="14">The sequence shown here is derived from an EMBL/GenBank/DDBJ whole genome shotgun (WGS) entry which is preliminary data.</text>
</comment>
<reference evidence="14" key="1">
    <citation type="journal article" date="2024" name="Gigascience">
        <title>Chromosome-level genome of the poultry shaft louse Menopon gallinae provides insight into the host-switching and adaptive evolution of parasitic lice.</title>
        <authorList>
            <person name="Xu Y."/>
            <person name="Ma L."/>
            <person name="Liu S."/>
            <person name="Liang Y."/>
            <person name="Liu Q."/>
            <person name="He Z."/>
            <person name="Tian L."/>
            <person name="Duan Y."/>
            <person name="Cai W."/>
            <person name="Li H."/>
            <person name="Song F."/>
        </authorList>
    </citation>
    <scope>NUCLEOTIDE SEQUENCE</scope>
    <source>
        <strain evidence="14">Cailab_2023a</strain>
    </source>
</reference>
<protein>
    <recommendedName>
        <fullName evidence="15">Transmembrane protein 131</fullName>
    </recommendedName>
</protein>
<feature type="domain" description="Transmembrane protein 131-like N-terminal" evidence="9">
    <location>
        <begin position="98"/>
        <end position="180"/>
    </location>
</feature>
<dbReference type="EMBL" id="JARGDH010000003">
    <property type="protein sequence ID" value="KAL0273054.1"/>
    <property type="molecule type" value="Genomic_DNA"/>
</dbReference>
<dbReference type="InterPro" id="IPR013783">
    <property type="entry name" value="Ig-like_fold"/>
</dbReference>
<name>A0AAW2HSZ8_9NEOP</name>
<dbReference type="InterPro" id="IPR055437">
    <property type="entry name" value="TMEM131L_Ig_5"/>
</dbReference>
<evidence type="ECO:0000256" key="1">
    <source>
        <dbReference type="ARBA" id="ARBA00004479"/>
    </source>
</evidence>
<feature type="compositionally biased region" description="Basic and acidic residues" evidence="7">
    <location>
        <begin position="1176"/>
        <end position="1206"/>
    </location>
</feature>
<dbReference type="InterPro" id="IPR022113">
    <property type="entry name" value="TMEM131L_N"/>
</dbReference>
<evidence type="ECO:0000256" key="5">
    <source>
        <dbReference type="ARBA" id="ARBA00022989"/>
    </source>
</evidence>
<dbReference type="PANTHER" id="PTHR22050">
    <property type="entry name" value="RW1 PROTEIN HOMOLOG"/>
    <property type="match status" value="1"/>
</dbReference>
<keyword evidence="3 8" id="KW-0812">Transmembrane</keyword>
<evidence type="ECO:0000259" key="13">
    <source>
        <dbReference type="Pfam" id="PF24501"/>
    </source>
</evidence>
<dbReference type="Pfam" id="PF24499">
    <property type="entry name" value="Ig_TMEM131L_4"/>
    <property type="match status" value="1"/>
</dbReference>
<keyword evidence="5 8" id="KW-1133">Transmembrane helix</keyword>
<feature type="transmembrane region" description="Helical" evidence="8">
    <location>
        <begin position="1063"/>
        <end position="1082"/>
    </location>
</feature>
<evidence type="ECO:0000256" key="2">
    <source>
        <dbReference type="ARBA" id="ARBA00006682"/>
    </source>
</evidence>
<keyword evidence="4" id="KW-0732">Signal</keyword>
<feature type="domain" description="TMEM131L fourth Ig-like" evidence="12">
    <location>
        <begin position="813"/>
        <end position="941"/>
    </location>
</feature>
<evidence type="ECO:0000259" key="10">
    <source>
        <dbReference type="Pfam" id="PF24495"/>
    </source>
</evidence>
<dbReference type="InterPro" id="IPR055436">
    <property type="entry name" value="Ig_TMEM131L_4"/>
</dbReference>
<evidence type="ECO:0000259" key="12">
    <source>
        <dbReference type="Pfam" id="PF24499"/>
    </source>
</evidence>
<dbReference type="Pfam" id="PF12371">
    <property type="entry name" value="TMEM131_like_N"/>
    <property type="match status" value="1"/>
</dbReference>
<evidence type="ECO:0000256" key="6">
    <source>
        <dbReference type="ARBA" id="ARBA00023136"/>
    </source>
</evidence>
<feature type="compositionally biased region" description="Basic and acidic residues" evidence="7">
    <location>
        <begin position="1153"/>
        <end position="1169"/>
    </location>
</feature>
<feature type="compositionally biased region" description="Basic and acidic residues" evidence="7">
    <location>
        <begin position="1331"/>
        <end position="1348"/>
    </location>
</feature>
<evidence type="ECO:0000259" key="11">
    <source>
        <dbReference type="Pfam" id="PF24498"/>
    </source>
</evidence>
<dbReference type="Pfam" id="PF24501">
    <property type="entry name" value="Ig_TMEM131L_5"/>
    <property type="match status" value="1"/>
</dbReference>